<dbReference type="AlphaFoldDB" id="A0AAV2S8A0"/>
<dbReference type="Proteomes" id="UP001497623">
    <property type="component" value="Unassembled WGS sequence"/>
</dbReference>
<dbReference type="Pfam" id="PF03567">
    <property type="entry name" value="Sulfotransfer_2"/>
    <property type="match status" value="1"/>
</dbReference>
<dbReference type="EMBL" id="CAXKWB010046919">
    <property type="protein sequence ID" value="CAL4164492.1"/>
    <property type="molecule type" value="Genomic_DNA"/>
</dbReference>
<comment type="subcellular location">
    <subcellularLocation>
        <location evidence="1">Golgi apparatus membrane</location>
        <topology evidence="1">Single-pass type II membrane protein</topology>
    </subcellularLocation>
</comment>
<sequence length="330" mass="39093">MNITRQLRPQKIFVTVSSALLLVLYNGPFMNDMEPQSYKLQYYKDKQEPPTLYYGSVHPSARNVTPHESSLIIYNRVPKCGSSSMLDALKRLQIGNMFKLVGSSVYFRRWLNSEEQMKEIKNIQKYTMNKKLPNKIIYNRHMYFINYTQFGLTNPIYMNFIRDPIERFISYHYFMRDTRHQPHQNIWSKLSVDECVQAQHWECLPEKGQSFELTLSYFCGHHQFCREVGNRDALQQAKYTVEKYYSVVGVLEEWTKSFKVLQHYLPGFFKSPSKTLNDYIAAGHSKANKGTNRKKVSESSKAALRKAFKEDMEFYDFIKQRLFLQFESIK</sequence>
<proteinExistence type="inferred from homology"/>
<dbReference type="InterPro" id="IPR007734">
    <property type="entry name" value="Heparan_SO4_2-O-STrfase"/>
</dbReference>
<evidence type="ECO:0000256" key="10">
    <source>
        <dbReference type="SAM" id="Phobius"/>
    </source>
</evidence>
<keyword evidence="6 10" id="KW-1133">Transmembrane helix</keyword>
<evidence type="ECO:0000256" key="9">
    <source>
        <dbReference type="ARBA" id="ARBA00023180"/>
    </source>
</evidence>
<keyword evidence="4 10" id="KW-0812">Transmembrane</keyword>
<gene>
    <name evidence="11" type="ORF">MNOR_LOCUS33146</name>
</gene>
<comment type="caution">
    <text evidence="11">The sequence shown here is derived from an EMBL/GenBank/DDBJ whole genome shotgun (WGS) entry which is preliminary data.</text>
</comment>
<comment type="similarity">
    <text evidence="2">Belongs to the sulfotransferase 3 family.</text>
</comment>
<dbReference type="InterPro" id="IPR005331">
    <property type="entry name" value="Sulfotransferase"/>
</dbReference>
<keyword evidence="9" id="KW-0325">Glycoprotein</keyword>
<evidence type="ECO:0000256" key="6">
    <source>
        <dbReference type="ARBA" id="ARBA00022989"/>
    </source>
</evidence>
<feature type="transmembrane region" description="Helical" evidence="10">
    <location>
        <begin position="12"/>
        <end position="30"/>
    </location>
</feature>
<accession>A0AAV2S8A0</accession>
<dbReference type="PANTHER" id="PTHR12129">
    <property type="entry name" value="HEPARAN SULFATE 2-O-SULFOTRANSFERASE"/>
    <property type="match status" value="1"/>
</dbReference>
<dbReference type="PANTHER" id="PTHR12129:SF15">
    <property type="entry name" value="URONYL 2-SULFOTRANSFERASE"/>
    <property type="match status" value="1"/>
</dbReference>
<reference evidence="11 12" key="1">
    <citation type="submission" date="2024-05" db="EMBL/GenBank/DDBJ databases">
        <authorList>
            <person name="Wallberg A."/>
        </authorList>
    </citation>
    <scope>NUCLEOTIDE SEQUENCE [LARGE SCALE GENOMIC DNA]</scope>
</reference>
<dbReference type="GO" id="GO:0008146">
    <property type="term" value="F:sulfotransferase activity"/>
    <property type="evidence" value="ECO:0007669"/>
    <property type="project" value="InterPro"/>
</dbReference>
<keyword evidence="7" id="KW-0333">Golgi apparatus</keyword>
<evidence type="ECO:0000313" key="11">
    <source>
        <dbReference type="EMBL" id="CAL4164492.1"/>
    </source>
</evidence>
<organism evidence="11 12">
    <name type="scientific">Meganyctiphanes norvegica</name>
    <name type="common">Northern krill</name>
    <name type="synonym">Thysanopoda norvegica</name>
    <dbReference type="NCBI Taxonomy" id="48144"/>
    <lineage>
        <taxon>Eukaryota</taxon>
        <taxon>Metazoa</taxon>
        <taxon>Ecdysozoa</taxon>
        <taxon>Arthropoda</taxon>
        <taxon>Crustacea</taxon>
        <taxon>Multicrustacea</taxon>
        <taxon>Malacostraca</taxon>
        <taxon>Eumalacostraca</taxon>
        <taxon>Eucarida</taxon>
        <taxon>Euphausiacea</taxon>
        <taxon>Euphausiidae</taxon>
        <taxon>Meganyctiphanes</taxon>
    </lineage>
</organism>
<keyword evidence="5" id="KW-0735">Signal-anchor</keyword>
<dbReference type="InterPro" id="IPR027417">
    <property type="entry name" value="P-loop_NTPase"/>
</dbReference>
<dbReference type="Gene3D" id="3.40.50.300">
    <property type="entry name" value="P-loop containing nucleotide triphosphate hydrolases"/>
    <property type="match status" value="1"/>
</dbReference>
<evidence type="ECO:0000256" key="3">
    <source>
        <dbReference type="ARBA" id="ARBA00022679"/>
    </source>
</evidence>
<dbReference type="GO" id="GO:0000139">
    <property type="term" value="C:Golgi membrane"/>
    <property type="evidence" value="ECO:0007669"/>
    <property type="project" value="UniProtKB-SubCell"/>
</dbReference>
<keyword evidence="3" id="KW-0808">Transferase</keyword>
<evidence type="ECO:0008006" key="13">
    <source>
        <dbReference type="Google" id="ProtNLM"/>
    </source>
</evidence>
<keyword evidence="8 10" id="KW-0472">Membrane</keyword>
<protein>
    <recommendedName>
        <fullName evidence="13">Heparan sulfate 2-O-sulfotransferase pipe</fullName>
    </recommendedName>
</protein>
<evidence type="ECO:0000313" key="12">
    <source>
        <dbReference type="Proteomes" id="UP001497623"/>
    </source>
</evidence>
<evidence type="ECO:0000256" key="8">
    <source>
        <dbReference type="ARBA" id="ARBA00023136"/>
    </source>
</evidence>
<dbReference type="SUPFAM" id="SSF52540">
    <property type="entry name" value="P-loop containing nucleoside triphosphate hydrolases"/>
    <property type="match status" value="1"/>
</dbReference>
<keyword evidence="12" id="KW-1185">Reference proteome</keyword>
<evidence type="ECO:0000256" key="5">
    <source>
        <dbReference type="ARBA" id="ARBA00022968"/>
    </source>
</evidence>
<evidence type="ECO:0000256" key="1">
    <source>
        <dbReference type="ARBA" id="ARBA00004323"/>
    </source>
</evidence>
<evidence type="ECO:0000256" key="4">
    <source>
        <dbReference type="ARBA" id="ARBA00022692"/>
    </source>
</evidence>
<feature type="non-terminal residue" evidence="11">
    <location>
        <position position="330"/>
    </location>
</feature>
<name>A0AAV2S8A0_MEGNR</name>
<evidence type="ECO:0000256" key="2">
    <source>
        <dbReference type="ARBA" id="ARBA00010569"/>
    </source>
</evidence>
<evidence type="ECO:0000256" key="7">
    <source>
        <dbReference type="ARBA" id="ARBA00023034"/>
    </source>
</evidence>